<feature type="region of interest" description="Disordered" evidence="1">
    <location>
        <begin position="605"/>
        <end position="631"/>
    </location>
</feature>
<evidence type="ECO:0000256" key="1">
    <source>
        <dbReference type="SAM" id="MobiDB-lite"/>
    </source>
</evidence>
<feature type="compositionally biased region" description="Polar residues" evidence="1">
    <location>
        <begin position="368"/>
        <end position="388"/>
    </location>
</feature>
<dbReference type="PANTHER" id="PTHR47481:SF21">
    <property type="entry name" value="BASIC-LEUCINE ZIPPER TRANSCRIPTION FACTOR Q-RELATED"/>
    <property type="match status" value="1"/>
</dbReference>
<dbReference type="EMBL" id="OOIL02006556">
    <property type="protein sequence ID" value="VFQ98018.1"/>
    <property type="molecule type" value="Genomic_DNA"/>
</dbReference>
<accession>A0A484NCN3</accession>
<organism evidence="2 3">
    <name type="scientific">Cuscuta campestris</name>
    <dbReference type="NCBI Taxonomy" id="132261"/>
    <lineage>
        <taxon>Eukaryota</taxon>
        <taxon>Viridiplantae</taxon>
        <taxon>Streptophyta</taxon>
        <taxon>Embryophyta</taxon>
        <taxon>Tracheophyta</taxon>
        <taxon>Spermatophyta</taxon>
        <taxon>Magnoliopsida</taxon>
        <taxon>eudicotyledons</taxon>
        <taxon>Gunneridae</taxon>
        <taxon>Pentapetalae</taxon>
        <taxon>asterids</taxon>
        <taxon>lamiids</taxon>
        <taxon>Solanales</taxon>
        <taxon>Convolvulaceae</taxon>
        <taxon>Cuscuteae</taxon>
        <taxon>Cuscuta</taxon>
        <taxon>Cuscuta subgen. Grammica</taxon>
        <taxon>Cuscuta sect. Cleistogrammica</taxon>
    </lineage>
</organism>
<feature type="compositionally biased region" description="Basic and acidic residues" evidence="1">
    <location>
        <begin position="389"/>
        <end position="404"/>
    </location>
</feature>
<evidence type="ECO:0008006" key="4">
    <source>
        <dbReference type="Google" id="ProtNLM"/>
    </source>
</evidence>
<dbReference type="OrthoDB" id="413361at2759"/>
<name>A0A484NCN3_9ASTE</name>
<dbReference type="AlphaFoldDB" id="A0A484NCN3"/>
<gene>
    <name evidence="2" type="ORF">CCAM_LOCUS39794</name>
</gene>
<proteinExistence type="predicted"/>
<feature type="compositionally biased region" description="Basic residues" evidence="1">
    <location>
        <begin position="612"/>
        <end position="631"/>
    </location>
</feature>
<reference evidence="2 3" key="1">
    <citation type="submission" date="2018-04" db="EMBL/GenBank/DDBJ databases">
        <authorList>
            <person name="Vogel A."/>
        </authorList>
    </citation>
    <scope>NUCLEOTIDE SEQUENCE [LARGE SCALE GENOMIC DNA]</scope>
</reference>
<evidence type="ECO:0000313" key="2">
    <source>
        <dbReference type="EMBL" id="VFQ98018.1"/>
    </source>
</evidence>
<evidence type="ECO:0000313" key="3">
    <source>
        <dbReference type="Proteomes" id="UP000595140"/>
    </source>
</evidence>
<dbReference type="Pfam" id="PF14223">
    <property type="entry name" value="Retrotran_gag_2"/>
    <property type="match status" value="1"/>
</dbReference>
<protein>
    <recommendedName>
        <fullName evidence="4">GAG-pre-integrase domain-containing protein</fullName>
    </recommendedName>
</protein>
<sequence length="631" mass="69909">MAQSSDPLASLPSGVKLLLRNLHNLIPEKLTDSNYPAWSLNVKTALEANLLLGWIDGHEAAPPKILSKDGKENPNPEFQTWIVIDTQIRACLLAVISPSVHKHVHNFTTSADLWNALAARYNSVSTAHIYQLRDKLHTLRKGTKTITQYLDEVATILTNLDALNEIPPPEFLTLHCIQTAVEEDRTVDRFLGEDLDPVAAVEATEGGEAADLHAIFQYVRSVQSVATLLLPAGANTHVTHDLSQLQTPTPNHGTETITVVDNDTNLVWYTGPCEHGLYTLPSKPIPVVRQAVTASTWHRRLGHPAPAVAKSILSTLGALSSFLPRASISKANSAASVPIVDDKFLLATPTEPLEHQPISPTPLLELGTPTQHTQNSETKVYDETQNNDKTNHSSTKDNITDKGGSEGFTTAPLTETTLAERQMITYEGKGEPECSDSYTELFPPLPRRMLSPYAPAFLPLSNNTFAALLNQDPGSLEEEDPFSKINDQNLVLCSNAVEDHAKERDGPILYTHSEGEDLVFIDSKLKPLKIDLSRCFKQPFNLRKELKGRKTFSPSQIVTRSKAKILEEGRRITPIGWEEEQEMLDPQESHEEEVIEFFKLCCPSKKEEPKASKKPLSKSQKKKLKKKKKQS</sequence>
<dbReference type="PANTHER" id="PTHR47481">
    <property type="match status" value="1"/>
</dbReference>
<dbReference type="Proteomes" id="UP000595140">
    <property type="component" value="Unassembled WGS sequence"/>
</dbReference>
<feature type="region of interest" description="Disordered" evidence="1">
    <location>
        <begin position="355"/>
        <end position="411"/>
    </location>
</feature>
<keyword evidence="3" id="KW-1185">Reference proteome</keyword>